<comment type="caution">
    <text evidence="8">The sequence shown here is derived from an EMBL/GenBank/DDBJ whole genome shotgun (WGS) entry which is preliminary data.</text>
</comment>
<feature type="transmembrane region" description="Helical" evidence="7">
    <location>
        <begin position="86"/>
        <end position="109"/>
    </location>
</feature>
<accession>A0A7J7JYQ7</accession>
<keyword evidence="4 7" id="KW-1133">Transmembrane helix</keyword>
<feature type="transmembrane region" description="Helical" evidence="7">
    <location>
        <begin position="14"/>
        <end position="37"/>
    </location>
</feature>
<dbReference type="InterPro" id="IPR018499">
    <property type="entry name" value="Tetraspanin/Peripherin"/>
</dbReference>
<dbReference type="PRINTS" id="PR00259">
    <property type="entry name" value="TMFOUR"/>
</dbReference>
<evidence type="ECO:0000256" key="3">
    <source>
        <dbReference type="ARBA" id="ARBA00022692"/>
    </source>
</evidence>
<evidence type="ECO:0000256" key="7">
    <source>
        <dbReference type="RuleBase" id="RU361218"/>
    </source>
</evidence>
<evidence type="ECO:0000256" key="5">
    <source>
        <dbReference type="ARBA" id="ARBA00023136"/>
    </source>
</evidence>
<dbReference type="OrthoDB" id="432835at2759"/>
<feature type="transmembrane region" description="Helical" evidence="7">
    <location>
        <begin position="217"/>
        <end position="245"/>
    </location>
</feature>
<dbReference type="Pfam" id="PF00335">
    <property type="entry name" value="Tetraspanin"/>
    <property type="match status" value="1"/>
</dbReference>
<dbReference type="PROSITE" id="PS00421">
    <property type="entry name" value="TM4_1"/>
    <property type="match status" value="1"/>
</dbReference>
<dbReference type="PANTHER" id="PTHR19282:SF534">
    <property type="entry name" value="TETRASPANIN FAMILY-RELATED"/>
    <property type="match status" value="1"/>
</dbReference>
<dbReference type="EMBL" id="VXIV02001593">
    <property type="protein sequence ID" value="KAF6031540.1"/>
    <property type="molecule type" value="Genomic_DNA"/>
</dbReference>
<keyword evidence="3 7" id="KW-0812">Transmembrane</keyword>
<keyword evidence="5 7" id="KW-0472">Membrane</keyword>
<dbReference type="SUPFAM" id="SSF48652">
    <property type="entry name" value="Tetraspanin"/>
    <property type="match status" value="1"/>
</dbReference>
<evidence type="ECO:0000256" key="6">
    <source>
        <dbReference type="PIRSR" id="PIRSR002419-1"/>
    </source>
</evidence>
<dbReference type="PIRSF" id="PIRSF002419">
    <property type="entry name" value="Tetraspanin"/>
    <property type="match status" value="1"/>
</dbReference>
<proteinExistence type="inferred from homology"/>
<dbReference type="InterPro" id="IPR000301">
    <property type="entry name" value="Tetraspanin_animals"/>
</dbReference>
<protein>
    <recommendedName>
        <fullName evidence="7">Tetraspanin</fullName>
    </recommendedName>
</protein>
<dbReference type="AlphaFoldDB" id="A0A7J7JYQ7"/>
<gene>
    <name evidence="8" type="ORF">EB796_010172</name>
</gene>
<feature type="transmembrane region" description="Helical" evidence="7">
    <location>
        <begin position="57"/>
        <end position="79"/>
    </location>
</feature>
<evidence type="ECO:0000256" key="1">
    <source>
        <dbReference type="ARBA" id="ARBA00004141"/>
    </source>
</evidence>
<comment type="similarity">
    <text evidence="2 7">Belongs to the tetraspanin (TM4SF) family.</text>
</comment>
<sequence length="252" mass="28184">MAVYTRRCFQCSKWVLYGINIIFWMLGAALLGLGIWLHLTNVTLLTVSPGYSLLMPSALFIAPGCLSLIVGFLGCCGAVTENKCLILTYCVLVGILFVLEVSGSVATFVGEIHLKAHFEIKQQLFLSIDEWYAGDKSDSQHEHDVVQGWDIIQREFQCCGVNSYQDWYKSHGWPQHNRVPDSCCIDEYVGCGGQNLPQSWYSQGCSDPLLQFITKHMYAVAVTASVIAGFQLVTIGGAAIFLYYYKKHKEIR</sequence>
<dbReference type="InterPro" id="IPR008952">
    <property type="entry name" value="Tetraspanin_EC2_sf"/>
</dbReference>
<name>A0A7J7JYQ7_BUGNE</name>
<evidence type="ECO:0000256" key="4">
    <source>
        <dbReference type="ARBA" id="ARBA00022989"/>
    </source>
</evidence>
<dbReference type="InterPro" id="IPR018503">
    <property type="entry name" value="Tetraspanin_CS"/>
</dbReference>
<dbReference type="GO" id="GO:0005886">
    <property type="term" value="C:plasma membrane"/>
    <property type="evidence" value="ECO:0007669"/>
    <property type="project" value="TreeGrafter"/>
</dbReference>
<dbReference type="Proteomes" id="UP000593567">
    <property type="component" value="Unassembled WGS sequence"/>
</dbReference>
<evidence type="ECO:0000313" key="9">
    <source>
        <dbReference type="Proteomes" id="UP000593567"/>
    </source>
</evidence>
<feature type="disulfide bond" evidence="6">
    <location>
        <begin position="158"/>
        <end position="191"/>
    </location>
</feature>
<dbReference type="PANTHER" id="PTHR19282">
    <property type="entry name" value="TETRASPANIN"/>
    <property type="match status" value="1"/>
</dbReference>
<evidence type="ECO:0000313" key="8">
    <source>
        <dbReference type="EMBL" id="KAF6031540.1"/>
    </source>
</evidence>
<dbReference type="Gene3D" id="1.10.1450.10">
    <property type="entry name" value="Tetraspanin"/>
    <property type="match status" value="1"/>
</dbReference>
<evidence type="ECO:0000256" key="2">
    <source>
        <dbReference type="ARBA" id="ARBA00006840"/>
    </source>
</evidence>
<comment type="subcellular location">
    <subcellularLocation>
        <location evidence="1 7">Membrane</location>
        <topology evidence="1 7">Multi-pass membrane protein</topology>
    </subcellularLocation>
</comment>
<keyword evidence="9" id="KW-1185">Reference proteome</keyword>
<reference evidence="8" key="1">
    <citation type="submission" date="2020-06" db="EMBL/GenBank/DDBJ databases">
        <title>Draft genome of Bugula neritina, a colonial animal packing powerful symbionts and potential medicines.</title>
        <authorList>
            <person name="Rayko M."/>
        </authorList>
    </citation>
    <scope>NUCLEOTIDE SEQUENCE [LARGE SCALE GENOMIC DNA]</scope>
    <source>
        <strain evidence="8">Kwan_BN1</strain>
    </source>
</reference>
<keyword evidence="6" id="KW-1015">Disulfide bond</keyword>
<organism evidence="8 9">
    <name type="scientific">Bugula neritina</name>
    <name type="common">Brown bryozoan</name>
    <name type="synonym">Sertularia neritina</name>
    <dbReference type="NCBI Taxonomy" id="10212"/>
    <lineage>
        <taxon>Eukaryota</taxon>
        <taxon>Metazoa</taxon>
        <taxon>Spiralia</taxon>
        <taxon>Lophotrochozoa</taxon>
        <taxon>Bryozoa</taxon>
        <taxon>Gymnolaemata</taxon>
        <taxon>Cheilostomatida</taxon>
        <taxon>Flustrina</taxon>
        <taxon>Buguloidea</taxon>
        <taxon>Bugulidae</taxon>
        <taxon>Bugula</taxon>
    </lineage>
</organism>